<reference evidence="10 11" key="1">
    <citation type="submission" date="2019-06" db="EMBL/GenBank/DDBJ databases">
        <title>Genome Sequence of the Brown Rot Fungal Pathogen Monilinia fructicola.</title>
        <authorList>
            <person name="De Miccolis Angelini R.M."/>
            <person name="Landi L."/>
            <person name="Abate D."/>
            <person name="Pollastro S."/>
            <person name="Romanazzi G."/>
            <person name="Faretra F."/>
        </authorList>
    </citation>
    <scope>NUCLEOTIDE SEQUENCE [LARGE SCALE GENOMIC DNA]</scope>
    <source>
        <strain evidence="10 11">Mfrc123</strain>
    </source>
</reference>
<evidence type="ECO:0000256" key="5">
    <source>
        <dbReference type="ARBA" id="ARBA00022927"/>
    </source>
</evidence>
<dbReference type="EMBL" id="VICG01000002">
    <property type="protein sequence ID" value="KAA8575366.1"/>
    <property type="molecule type" value="Genomic_DNA"/>
</dbReference>
<dbReference type="GO" id="GO:0006623">
    <property type="term" value="P:protein targeting to vacuole"/>
    <property type="evidence" value="ECO:0007669"/>
    <property type="project" value="TreeGrafter"/>
</dbReference>
<dbReference type="Gene3D" id="1.25.10.10">
    <property type="entry name" value="Leucine-rich Repeat Variant"/>
    <property type="match status" value="1"/>
</dbReference>
<evidence type="ECO:0000256" key="3">
    <source>
        <dbReference type="ARBA" id="ARBA00022448"/>
    </source>
</evidence>
<dbReference type="GO" id="GO:0006896">
    <property type="term" value="P:Golgi to vacuole transport"/>
    <property type="evidence" value="ECO:0007669"/>
    <property type="project" value="TreeGrafter"/>
</dbReference>
<organism evidence="10 11">
    <name type="scientific">Monilinia fructicola</name>
    <name type="common">Brown rot fungus</name>
    <name type="synonym">Ciboria fructicola</name>
    <dbReference type="NCBI Taxonomy" id="38448"/>
    <lineage>
        <taxon>Eukaryota</taxon>
        <taxon>Fungi</taxon>
        <taxon>Dikarya</taxon>
        <taxon>Ascomycota</taxon>
        <taxon>Pezizomycotina</taxon>
        <taxon>Leotiomycetes</taxon>
        <taxon>Helotiales</taxon>
        <taxon>Sclerotiniaceae</taxon>
        <taxon>Monilinia</taxon>
    </lineage>
</organism>
<dbReference type="InterPro" id="IPR017105">
    <property type="entry name" value="AP3_complex_dsu"/>
</dbReference>
<evidence type="ECO:0000256" key="8">
    <source>
        <dbReference type="SAM" id="MobiDB-lite"/>
    </source>
</evidence>
<dbReference type="GO" id="GO:0030123">
    <property type="term" value="C:AP-3 adaptor complex"/>
    <property type="evidence" value="ECO:0007669"/>
    <property type="project" value="InterPro"/>
</dbReference>
<dbReference type="Pfam" id="PF01602">
    <property type="entry name" value="Adaptin_N"/>
    <property type="match status" value="1"/>
</dbReference>
<evidence type="ECO:0000313" key="11">
    <source>
        <dbReference type="Proteomes" id="UP000322873"/>
    </source>
</evidence>
<comment type="subcellular location">
    <subcellularLocation>
        <location evidence="1">Endomembrane system</location>
    </subcellularLocation>
    <subcellularLocation>
        <location evidence="7">Golgi apparatus</location>
    </subcellularLocation>
</comment>
<feature type="compositionally biased region" description="Polar residues" evidence="8">
    <location>
        <begin position="751"/>
        <end position="760"/>
    </location>
</feature>
<keyword evidence="4" id="KW-0677">Repeat</keyword>
<feature type="region of interest" description="Disordered" evidence="8">
    <location>
        <begin position="386"/>
        <end position="422"/>
    </location>
</feature>
<dbReference type="GO" id="GO:0005794">
    <property type="term" value="C:Golgi apparatus"/>
    <property type="evidence" value="ECO:0007669"/>
    <property type="project" value="UniProtKB-SubCell"/>
</dbReference>
<evidence type="ECO:0000256" key="7">
    <source>
        <dbReference type="PIRNR" id="PIRNR037092"/>
    </source>
</evidence>
<dbReference type="Proteomes" id="UP000322873">
    <property type="component" value="Unassembled WGS sequence"/>
</dbReference>
<dbReference type="PANTHER" id="PTHR22781:SF12">
    <property type="entry name" value="AP-3 COMPLEX SUBUNIT DELTA-1"/>
    <property type="match status" value="1"/>
</dbReference>
<dbReference type="GO" id="GO:0010008">
    <property type="term" value="C:endosome membrane"/>
    <property type="evidence" value="ECO:0007669"/>
    <property type="project" value="TreeGrafter"/>
</dbReference>
<evidence type="ECO:0000256" key="2">
    <source>
        <dbReference type="ARBA" id="ARBA00006613"/>
    </source>
</evidence>
<evidence type="ECO:0000256" key="4">
    <source>
        <dbReference type="ARBA" id="ARBA00022737"/>
    </source>
</evidence>
<evidence type="ECO:0000313" key="10">
    <source>
        <dbReference type="EMBL" id="KAA8575366.1"/>
    </source>
</evidence>
<dbReference type="AlphaFoldDB" id="A0A5M9K5D3"/>
<protein>
    <recommendedName>
        <fullName evidence="7">AP-3 complex subunit delta</fullName>
    </recommendedName>
</protein>
<gene>
    <name evidence="10" type="ORF">EYC84_004537</name>
</gene>
<keyword evidence="7" id="KW-0333">Golgi apparatus</keyword>
<sequence length="1020" mass="112788">MRTHKYSKMFEKSLYDLIRGLRNHKGKEKEYIQNSLKECRAEIKGSDMDLKATALLKLVYLEMFGHDMSWASFHVLEVMSSPKYLQKRVGYLGAVQSFRPDTEVLMLATNLLKKDLSSAAPTTMSLPIITLPHVITPSLALSVLSDLLPRMTHSHPTIRKKTIVTLYRLALVYPETLRPAWPKIKERLMDEGEDPSVTAAIVNVVCELGWRRPQDFLPLAPRLFELLVDSGNNWMAIKLIKLFATLTPLEPRLVKKLLPPLTSIIRTTPAMSLLYECINGIILGGILGSSDDSAGGEEIATLCVSKLRGMIMVEGDPNLKYVALLAFNKIVVTHPFLVAQQEDVIMDCIDSADISIRLRALDLVVGMVSSDNLMSIVGRLMRQLRSSPSTPASNSNSRYVGHIEPEADSDDDAPEVAIKSDRGSSQDLLLPDDYKVDVITRILEMCSTNNYANLVDFDWYIDILIQLVRNAPVTNSSNQESDEYLKNDISEKIGDELRNVAVKVKAVRSQAARAAESILVLAFNDTTSLVSSGNGALRPISWIIGEYASYLESPENTMAALLHITKISTSAEGLIVYLQALPKVFSVIADDEHSYWTAERKTMMSLLMARIINALEPLAMHPDLEVQERAVEFSELLKLAAEATTGQEPSSESVQQDAPLLLTQALPSLFRGQELNSVAASAQKNVPVPSNLDLDQPINPNLHNLLRNVDTVSFDEPENDEFEVYYHQKPEPTSISSNEPAISRLGGSPDQPAQSYQQGGEESYLDPDIVARRKAERLERNRDDPFYIAPNDGGTSGTSTPLHNILQSNNGPDLDIDAIPIMQLDLGKTNLSIGNNKKPSKKPRHRIQVAADETLNLSGNSTPANDSENSADGPIKSRITKGKQSLLQVDSSHIGQFSLEGDDTTGIDFERQQKEEAEMAKAMKEVERLRLEMQRANERIHAAQDVPPEGTVVKRKTKKKAKPGEGEQVKTVVKKQKKAKKAVVDGGEGDPSVAPTTTDAVKTKKKKKKPKVEEEVMEQA</sequence>
<dbReference type="VEuPathDB" id="FungiDB:MFRU_002g01310"/>
<keyword evidence="11" id="KW-1185">Reference proteome</keyword>
<feature type="region of interest" description="Disordered" evidence="8">
    <location>
        <begin position="729"/>
        <end position="767"/>
    </location>
</feature>
<dbReference type="InterPro" id="IPR016024">
    <property type="entry name" value="ARM-type_fold"/>
</dbReference>
<dbReference type="PANTHER" id="PTHR22781">
    <property type="entry name" value="DELTA ADAPTIN-RELATED"/>
    <property type="match status" value="1"/>
</dbReference>
<dbReference type="SUPFAM" id="SSF48371">
    <property type="entry name" value="ARM repeat"/>
    <property type="match status" value="1"/>
</dbReference>
<keyword evidence="5 7" id="KW-0653">Protein transport</keyword>
<feature type="compositionally biased region" description="Polar residues" evidence="8">
    <location>
        <begin position="731"/>
        <end position="740"/>
    </location>
</feature>
<evidence type="ECO:0000256" key="1">
    <source>
        <dbReference type="ARBA" id="ARBA00004308"/>
    </source>
</evidence>
<dbReference type="PIRSF" id="PIRSF037092">
    <property type="entry name" value="AP3_complex_delta"/>
    <property type="match status" value="1"/>
</dbReference>
<comment type="function">
    <text evidence="7">Part of the AP-3 complex, an adaptor-related complex which is not clathrin-associated. The complex is associated with the Golgi region as well as more peripheral structures. It facilitates the budding of vesicles from the Golgi membrane.</text>
</comment>
<dbReference type="InterPro" id="IPR011989">
    <property type="entry name" value="ARM-like"/>
</dbReference>
<keyword evidence="3 7" id="KW-0813">Transport</keyword>
<feature type="domain" description="Clathrin/coatomer adaptor adaptin-like N-terminal" evidence="9">
    <location>
        <begin position="28"/>
        <end position="639"/>
    </location>
</feature>
<dbReference type="InterPro" id="IPR002553">
    <property type="entry name" value="Clathrin/coatomer_adapt-like_N"/>
</dbReference>
<evidence type="ECO:0000259" key="9">
    <source>
        <dbReference type="Pfam" id="PF01602"/>
    </source>
</evidence>
<accession>A0A5M9K5D3</accession>
<feature type="compositionally biased region" description="Low complexity" evidence="8">
    <location>
        <begin position="386"/>
        <end position="397"/>
    </location>
</feature>
<feature type="compositionally biased region" description="Polar residues" evidence="8">
    <location>
        <begin position="855"/>
        <end position="870"/>
    </location>
</feature>
<comment type="subunit">
    <text evidence="7">Adaptor protein complex 3 (AP-3) is a heterotetramer.</text>
</comment>
<keyword evidence="6" id="KW-0472">Membrane</keyword>
<evidence type="ECO:0000256" key="6">
    <source>
        <dbReference type="ARBA" id="ARBA00023136"/>
    </source>
</evidence>
<proteinExistence type="inferred from homology"/>
<comment type="caution">
    <text evidence="10">The sequence shown here is derived from an EMBL/GenBank/DDBJ whole genome shotgun (WGS) entry which is preliminary data.</text>
</comment>
<feature type="region of interest" description="Disordered" evidence="8">
    <location>
        <begin position="938"/>
        <end position="1020"/>
    </location>
</feature>
<feature type="compositionally biased region" description="Basic residues" evidence="8">
    <location>
        <begin position="972"/>
        <end position="981"/>
    </location>
</feature>
<comment type="similarity">
    <text evidence="2 7">Belongs to the adaptor complexes large subunit family.</text>
</comment>
<name>A0A5M9K5D3_MONFR</name>
<feature type="region of interest" description="Disordered" evidence="8">
    <location>
        <begin position="855"/>
        <end position="874"/>
    </location>
</feature>